<keyword evidence="2" id="KW-1185">Reference proteome</keyword>
<gene>
    <name evidence="1" type="ORF">ACFOFO_06835</name>
</gene>
<feature type="non-terminal residue" evidence="1">
    <location>
        <position position="1"/>
    </location>
</feature>
<sequence>TGGGGINGRGGYRYLLSAMGANAAGGDAQARLRVRIWHIDAATGGDVVDYDNQPGQPARPTSAQFTAAGDPAIQSGSAISGGAIVIRN</sequence>
<dbReference type="RefSeq" id="WP_390331219.1">
    <property type="nucleotide sequence ID" value="NZ_JBHRTP010000018.1"/>
</dbReference>
<proteinExistence type="predicted"/>
<reference evidence="2" key="1">
    <citation type="journal article" date="2019" name="Int. J. Syst. Evol. Microbiol.">
        <title>The Global Catalogue of Microorganisms (GCM) 10K type strain sequencing project: providing services to taxonomists for standard genome sequencing and annotation.</title>
        <authorList>
            <consortium name="The Broad Institute Genomics Platform"/>
            <consortium name="The Broad Institute Genome Sequencing Center for Infectious Disease"/>
            <person name="Wu L."/>
            <person name="Ma J."/>
        </authorList>
    </citation>
    <scope>NUCLEOTIDE SEQUENCE [LARGE SCALE GENOMIC DNA]</scope>
    <source>
        <strain evidence="2">KCTC 42986</strain>
    </source>
</reference>
<dbReference type="EMBL" id="JBHRTP010000018">
    <property type="protein sequence ID" value="MFC3107675.1"/>
    <property type="molecule type" value="Genomic_DNA"/>
</dbReference>
<accession>A0ABV7EYG0</accession>
<dbReference type="Proteomes" id="UP001595530">
    <property type="component" value="Unassembled WGS sequence"/>
</dbReference>
<organism evidence="1 2">
    <name type="scientific">Undibacterium arcticum</name>
    <dbReference type="NCBI Taxonomy" id="1762892"/>
    <lineage>
        <taxon>Bacteria</taxon>
        <taxon>Pseudomonadati</taxon>
        <taxon>Pseudomonadota</taxon>
        <taxon>Betaproteobacteria</taxon>
        <taxon>Burkholderiales</taxon>
        <taxon>Oxalobacteraceae</taxon>
        <taxon>Undibacterium</taxon>
    </lineage>
</organism>
<protein>
    <submittedName>
        <fullName evidence="1">Uncharacterized protein</fullName>
    </submittedName>
</protein>
<evidence type="ECO:0000313" key="1">
    <source>
        <dbReference type="EMBL" id="MFC3107675.1"/>
    </source>
</evidence>
<evidence type="ECO:0000313" key="2">
    <source>
        <dbReference type="Proteomes" id="UP001595530"/>
    </source>
</evidence>
<comment type="caution">
    <text evidence="1">The sequence shown here is derived from an EMBL/GenBank/DDBJ whole genome shotgun (WGS) entry which is preliminary data.</text>
</comment>
<name>A0ABV7EYG0_9BURK</name>